<evidence type="ECO:0000256" key="10">
    <source>
        <dbReference type="ARBA" id="ARBA00023242"/>
    </source>
</evidence>
<organism evidence="14 15">
    <name type="scientific">Lymnaea stagnalis</name>
    <name type="common">Great pond snail</name>
    <name type="synonym">Helix stagnalis</name>
    <dbReference type="NCBI Taxonomy" id="6523"/>
    <lineage>
        <taxon>Eukaryota</taxon>
        <taxon>Metazoa</taxon>
        <taxon>Spiralia</taxon>
        <taxon>Lophotrochozoa</taxon>
        <taxon>Mollusca</taxon>
        <taxon>Gastropoda</taxon>
        <taxon>Heterobranchia</taxon>
        <taxon>Euthyneura</taxon>
        <taxon>Panpulmonata</taxon>
        <taxon>Hygrophila</taxon>
        <taxon>Lymnaeoidea</taxon>
        <taxon>Lymnaeidae</taxon>
        <taxon>Lymnaea</taxon>
    </lineage>
</organism>
<evidence type="ECO:0000256" key="8">
    <source>
        <dbReference type="ARBA" id="ARBA00022833"/>
    </source>
</evidence>
<dbReference type="Proteomes" id="UP001497497">
    <property type="component" value="Unassembled WGS sequence"/>
</dbReference>
<evidence type="ECO:0000256" key="4">
    <source>
        <dbReference type="ARBA" id="ARBA00022664"/>
    </source>
</evidence>
<comment type="caution">
    <text evidence="14">The sequence shown here is derived from an EMBL/GenBank/DDBJ whole genome shotgun (WGS) entry which is preliminary data.</text>
</comment>
<dbReference type="GO" id="GO:0008270">
    <property type="term" value="F:zinc ion binding"/>
    <property type="evidence" value="ECO:0007669"/>
    <property type="project" value="UniProtKB-KW"/>
</dbReference>
<comment type="subcellular location">
    <subcellularLocation>
        <location evidence="1">Nucleus speckle</location>
    </subcellularLocation>
    <subcellularLocation>
        <location evidence="2">Nucleus</location>
        <location evidence="2">Nucleoplasm</location>
    </subcellularLocation>
</comment>
<gene>
    <name evidence="14" type="ORF">GSLYS_00009329001</name>
</gene>
<protein>
    <recommendedName>
        <fullName evidence="3">Sodium channel modifier 1</fullName>
    </recommendedName>
</protein>
<evidence type="ECO:0000256" key="2">
    <source>
        <dbReference type="ARBA" id="ARBA00004642"/>
    </source>
</evidence>
<dbReference type="Pfam" id="PF15803">
    <property type="entry name" value="zf-SCNM1"/>
    <property type="match status" value="1"/>
</dbReference>
<feature type="compositionally biased region" description="Low complexity" evidence="11">
    <location>
        <begin position="264"/>
        <end position="273"/>
    </location>
</feature>
<dbReference type="InterPro" id="IPR031625">
    <property type="entry name" value="SCNM1_acidic"/>
</dbReference>
<evidence type="ECO:0000256" key="5">
    <source>
        <dbReference type="ARBA" id="ARBA00022723"/>
    </source>
</evidence>
<dbReference type="InterPro" id="IPR031622">
    <property type="entry name" value="Znf-SCNM1"/>
</dbReference>
<dbReference type="PANTHER" id="PTHR32297">
    <property type="entry name" value="SODIUM CHANNEL MODIFIER 1"/>
    <property type="match status" value="1"/>
</dbReference>
<name>A0AAV2HMT8_LYMST</name>
<proteinExistence type="predicted"/>
<evidence type="ECO:0000259" key="12">
    <source>
        <dbReference type="Pfam" id="PF15803"/>
    </source>
</evidence>
<reference evidence="14 15" key="1">
    <citation type="submission" date="2024-04" db="EMBL/GenBank/DDBJ databases">
        <authorList>
            <consortium name="Genoscope - CEA"/>
            <person name="William W."/>
        </authorList>
    </citation>
    <scope>NUCLEOTIDE SEQUENCE [LARGE SCALE GENOMIC DNA]</scope>
</reference>
<feature type="region of interest" description="Disordered" evidence="11">
    <location>
        <begin position="240"/>
        <end position="288"/>
    </location>
</feature>
<evidence type="ECO:0000259" key="13">
    <source>
        <dbReference type="Pfam" id="PF15805"/>
    </source>
</evidence>
<evidence type="ECO:0000256" key="9">
    <source>
        <dbReference type="ARBA" id="ARBA00023187"/>
    </source>
</evidence>
<feature type="compositionally biased region" description="Low complexity" evidence="11">
    <location>
        <begin position="241"/>
        <end position="253"/>
    </location>
</feature>
<feature type="domain" description="Sodium channel modifier 1 acidic C-terminal" evidence="13">
    <location>
        <begin position="312"/>
        <end position="347"/>
    </location>
</feature>
<keyword evidence="6" id="KW-0747">Spliceosome</keyword>
<dbReference type="EMBL" id="CAXITT010000199">
    <property type="protein sequence ID" value="CAL1535369.1"/>
    <property type="molecule type" value="Genomic_DNA"/>
</dbReference>
<evidence type="ECO:0000313" key="15">
    <source>
        <dbReference type="Proteomes" id="UP001497497"/>
    </source>
</evidence>
<dbReference type="AlphaFoldDB" id="A0AAV2HMT8"/>
<keyword evidence="8" id="KW-0862">Zinc</keyword>
<keyword evidence="10" id="KW-0539">Nucleus</keyword>
<accession>A0AAV2HMT8</accession>
<evidence type="ECO:0000313" key="14">
    <source>
        <dbReference type="EMBL" id="CAL1535369.1"/>
    </source>
</evidence>
<evidence type="ECO:0000256" key="1">
    <source>
        <dbReference type="ARBA" id="ARBA00004324"/>
    </source>
</evidence>
<dbReference type="GO" id="GO:0016607">
    <property type="term" value="C:nuclear speck"/>
    <property type="evidence" value="ECO:0007669"/>
    <property type="project" value="UniProtKB-SubCell"/>
</dbReference>
<keyword evidence="15" id="KW-1185">Reference proteome</keyword>
<keyword evidence="4" id="KW-0507">mRNA processing</keyword>
<evidence type="ECO:0000256" key="3">
    <source>
        <dbReference type="ARBA" id="ARBA00020620"/>
    </source>
</evidence>
<dbReference type="Pfam" id="PF15805">
    <property type="entry name" value="SCNM1_acidic"/>
    <property type="match status" value="1"/>
</dbReference>
<dbReference type="GO" id="GO:0008380">
    <property type="term" value="P:RNA splicing"/>
    <property type="evidence" value="ECO:0007669"/>
    <property type="project" value="UniProtKB-KW"/>
</dbReference>
<dbReference type="GO" id="GO:0005681">
    <property type="term" value="C:spliceosomal complex"/>
    <property type="evidence" value="ECO:0007669"/>
    <property type="project" value="UniProtKB-KW"/>
</dbReference>
<keyword evidence="5" id="KW-0479">Metal-binding</keyword>
<feature type="domain" description="Sodium channel modifier 1 zinc-finger" evidence="12">
    <location>
        <begin position="44"/>
        <end position="70"/>
    </location>
</feature>
<evidence type="ECO:0000256" key="11">
    <source>
        <dbReference type="SAM" id="MobiDB-lite"/>
    </source>
</evidence>
<keyword evidence="9" id="KW-0508">mRNA splicing</keyword>
<dbReference type="PANTHER" id="PTHR32297:SF1">
    <property type="entry name" value="SODIUM CHANNEL MODIFIER 1"/>
    <property type="match status" value="1"/>
</dbReference>
<sequence>MSFKREGNDTNLLSTLRKRRIKELLSEDIPEDEAKLLCNGRFACTVCQHNPIFDTVNMLSIHRNGKKHLFCYEIFMNKKKELKNLIAIRKQELFLKDGSTAINTVSAKEDFKGILTSSPYDSRVKKSKVRNSEATNSSKDVTKSKTDISGCSSHWANMCKNQISGPVMHDYKLKSIFERQTETPVRIVPYQSKHMLNLKTSCMQSKDAHHVQIKFTTASKPAYEQNDIPSQTINSNVRLDSSQTSAATGQTSSKHTDSVKSKSHPTSTSSKHSMYANKTFKSQSQKNIKSQKLKQDLCKKFSPKITEQASVTHKLRQLQGSGWKRDWDGKWIKDETAEFDSDEEPPDIPFQIALL</sequence>
<keyword evidence="7" id="KW-0863">Zinc-finger</keyword>
<evidence type="ECO:0000256" key="7">
    <source>
        <dbReference type="ARBA" id="ARBA00022771"/>
    </source>
</evidence>
<dbReference type="InterPro" id="IPR033570">
    <property type="entry name" value="SCNM1"/>
</dbReference>
<evidence type="ECO:0000256" key="6">
    <source>
        <dbReference type="ARBA" id="ARBA00022728"/>
    </source>
</evidence>
<dbReference type="GO" id="GO:0006397">
    <property type="term" value="P:mRNA processing"/>
    <property type="evidence" value="ECO:0007669"/>
    <property type="project" value="UniProtKB-KW"/>
</dbReference>